<keyword evidence="6 8" id="KW-0067">ATP-binding</keyword>
<evidence type="ECO:0000313" key="11">
    <source>
        <dbReference type="Proteomes" id="UP001524944"/>
    </source>
</evidence>
<evidence type="ECO:0000256" key="8">
    <source>
        <dbReference type="HAMAP-Rule" id="MF_01161"/>
    </source>
</evidence>
<dbReference type="Pfam" id="PF11734">
    <property type="entry name" value="TilS_C"/>
    <property type="match status" value="1"/>
</dbReference>
<evidence type="ECO:0000313" key="10">
    <source>
        <dbReference type="EMBL" id="MCR6545312.1"/>
    </source>
</evidence>
<keyword evidence="5 8" id="KW-0547">Nucleotide-binding</keyword>
<protein>
    <recommendedName>
        <fullName evidence="8">tRNA(Ile)-lysidine synthase</fullName>
        <ecNumber evidence="8">6.3.4.19</ecNumber>
    </recommendedName>
    <alternativeName>
        <fullName evidence="8">tRNA(Ile)-2-lysyl-cytidine synthase</fullName>
    </alternativeName>
    <alternativeName>
        <fullName evidence="8">tRNA(Ile)-lysidine synthetase</fullName>
    </alternativeName>
</protein>
<dbReference type="EC" id="6.3.4.19" evidence="8"/>
<comment type="similarity">
    <text evidence="8">Belongs to the tRNA(Ile)-lysidine synthase family.</text>
</comment>
<dbReference type="HAMAP" id="MF_01161">
    <property type="entry name" value="tRNA_Ile_lys_synt"/>
    <property type="match status" value="1"/>
</dbReference>
<dbReference type="InterPro" id="IPR014729">
    <property type="entry name" value="Rossmann-like_a/b/a_fold"/>
</dbReference>
<evidence type="ECO:0000256" key="5">
    <source>
        <dbReference type="ARBA" id="ARBA00022741"/>
    </source>
</evidence>
<dbReference type="PANTHER" id="PTHR43033">
    <property type="entry name" value="TRNA(ILE)-LYSIDINE SYNTHASE-RELATED"/>
    <property type="match status" value="1"/>
</dbReference>
<keyword evidence="4 8" id="KW-0819">tRNA processing</keyword>
<name>A0ABT1Y362_9FIRM</name>
<comment type="catalytic activity">
    <reaction evidence="7 8">
        <text>cytidine(34) in tRNA(Ile2) + L-lysine + ATP = lysidine(34) in tRNA(Ile2) + AMP + diphosphate + H(+)</text>
        <dbReference type="Rhea" id="RHEA:43744"/>
        <dbReference type="Rhea" id="RHEA-COMP:10625"/>
        <dbReference type="Rhea" id="RHEA-COMP:10670"/>
        <dbReference type="ChEBI" id="CHEBI:15378"/>
        <dbReference type="ChEBI" id="CHEBI:30616"/>
        <dbReference type="ChEBI" id="CHEBI:32551"/>
        <dbReference type="ChEBI" id="CHEBI:33019"/>
        <dbReference type="ChEBI" id="CHEBI:82748"/>
        <dbReference type="ChEBI" id="CHEBI:83665"/>
        <dbReference type="ChEBI" id="CHEBI:456215"/>
        <dbReference type="EC" id="6.3.4.19"/>
    </reaction>
</comment>
<dbReference type="Pfam" id="PF01171">
    <property type="entry name" value="ATP_bind_3"/>
    <property type="match status" value="1"/>
</dbReference>
<dbReference type="Proteomes" id="UP001524944">
    <property type="component" value="Unassembled WGS sequence"/>
</dbReference>
<reference evidence="10 11" key="1">
    <citation type="submission" date="2022-08" db="EMBL/GenBank/DDBJ databases">
        <title>Proteogenomics of the novel Dehalobacterium formicoaceticum strain EZ94 highlights a key role of methyltransferases during anaerobic dichloromethane degradation.</title>
        <authorList>
            <person name="Wasmund K."/>
        </authorList>
    </citation>
    <scope>NUCLEOTIDE SEQUENCE [LARGE SCALE GENOMIC DNA]</scope>
    <source>
        <strain evidence="10 11">EZ94</strain>
    </source>
</reference>
<dbReference type="InterPro" id="IPR012094">
    <property type="entry name" value="tRNA_Ile_lys_synt"/>
</dbReference>
<keyword evidence="2 8" id="KW-0963">Cytoplasm</keyword>
<dbReference type="CDD" id="cd01992">
    <property type="entry name" value="TilS_N"/>
    <property type="match status" value="1"/>
</dbReference>
<dbReference type="RefSeq" id="WP_257912977.1">
    <property type="nucleotide sequence ID" value="NZ_JANPWE010000003.1"/>
</dbReference>
<keyword evidence="3 8" id="KW-0436">Ligase</keyword>
<proteinExistence type="inferred from homology"/>
<accession>A0ABT1Y362</accession>
<comment type="domain">
    <text evidence="8">The N-terminal region contains the highly conserved SGGXDS motif, predicted to be a P-loop motif involved in ATP binding.</text>
</comment>
<dbReference type="SUPFAM" id="SSF82829">
    <property type="entry name" value="MesJ substrate recognition domain-like"/>
    <property type="match status" value="1"/>
</dbReference>
<keyword evidence="11" id="KW-1185">Reference proteome</keyword>
<dbReference type="InterPro" id="IPR012795">
    <property type="entry name" value="tRNA_Ile_lys_synt_N"/>
</dbReference>
<feature type="domain" description="Lysidine-tRNA(Ile) synthetase C-terminal" evidence="9">
    <location>
        <begin position="382"/>
        <end position="454"/>
    </location>
</feature>
<evidence type="ECO:0000256" key="7">
    <source>
        <dbReference type="ARBA" id="ARBA00048539"/>
    </source>
</evidence>
<comment type="subcellular location">
    <subcellularLocation>
        <location evidence="1 8">Cytoplasm</location>
    </subcellularLocation>
</comment>
<dbReference type="SMART" id="SM00977">
    <property type="entry name" value="TilS_C"/>
    <property type="match status" value="1"/>
</dbReference>
<dbReference type="NCBIfam" id="TIGR02433">
    <property type="entry name" value="lysidine_TilS_C"/>
    <property type="match status" value="1"/>
</dbReference>
<comment type="function">
    <text evidence="8">Ligates lysine onto the cytidine present at position 34 of the AUA codon-specific tRNA(Ile) that contains the anticodon CAU, in an ATP-dependent manner. Cytidine is converted to lysidine, thus changing the amino acid specificity of the tRNA from methionine to isoleucine.</text>
</comment>
<gene>
    <name evidence="8 10" type="primary">tilS</name>
    <name evidence="10" type="ORF">NVS47_07245</name>
</gene>
<dbReference type="Gene3D" id="1.20.59.20">
    <property type="match status" value="1"/>
</dbReference>
<sequence>MIKRKILTAIEKYHLIAPGNTLVLAVSGGPDSMALLYVLGQIASDWQLKLYAAHLNHMMRGTQGEEEAAFVAAKAQEMGFPCRVARVDVPRYLQETGLSPEEGARILRYQFLHRAAQEIQADGIVTAHHGDDQAETVLLHLLRGTGPEGLAAMSPREGALIRPMLGLTKEEILVYCHEQGITYCLDPTNQEEIYTRNRIRLGLIPHLKQFNPRIIPSLVKTADILREENDLLQELTRSAGEKIKIPLGSGHTGLDFDQMKSFHPAIQRRLIRQIMDDYTGKQGTLTFDHTEALLNLAPGQELFLPGPIYAYREGSTLIFSPEKRKAPAAPVLAPVELTAPGTTYLPRLARAVTVSLISWPETGLTPDRETQVFSSDILQETLTIRNRRGGDYFYPRGMRGKKKIKDFFIDEKIPQSQRATVPLLLAGDQIVWVAGYRRSRLFEAGRDDHKAVLVRLKKSCPS</sequence>
<organism evidence="10 11">
    <name type="scientific">Dehalobacterium formicoaceticum</name>
    <dbReference type="NCBI Taxonomy" id="51515"/>
    <lineage>
        <taxon>Bacteria</taxon>
        <taxon>Bacillati</taxon>
        <taxon>Bacillota</taxon>
        <taxon>Clostridia</taxon>
        <taxon>Eubacteriales</taxon>
        <taxon>Peptococcaceae</taxon>
        <taxon>Dehalobacterium</taxon>
    </lineage>
</organism>
<dbReference type="NCBIfam" id="TIGR02432">
    <property type="entry name" value="lysidine_TilS_N"/>
    <property type="match status" value="1"/>
</dbReference>
<dbReference type="SUPFAM" id="SSF52402">
    <property type="entry name" value="Adenine nucleotide alpha hydrolases-like"/>
    <property type="match status" value="1"/>
</dbReference>
<dbReference type="GO" id="GO:0032267">
    <property type="term" value="F:tRNA(Ile)-lysidine synthase activity"/>
    <property type="evidence" value="ECO:0007669"/>
    <property type="project" value="UniProtKB-EC"/>
</dbReference>
<evidence type="ECO:0000256" key="2">
    <source>
        <dbReference type="ARBA" id="ARBA00022490"/>
    </source>
</evidence>
<comment type="caution">
    <text evidence="10">The sequence shown here is derived from an EMBL/GenBank/DDBJ whole genome shotgun (WGS) entry which is preliminary data.</text>
</comment>
<evidence type="ECO:0000256" key="3">
    <source>
        <dbReference type="ARBA" id="ARBA00022598"/>
    </source>
</evidence>
<evidence type="ECO:0000256" key="1">
    <source>
        <dbReference type="ARBA" id="ARBA00004496"/>
    </source>
</evidence>
<dbReference type="InterPro" id="IPR012796">
    <property type="entry name" value="Lysidine-tRNA-synth_C"/>
</dbReference>
<feature type="binding site" evidence="8">
    <location>
        <begin position="27"/>
        <end position="32"/>
    </location>
    <ligand>
        <name>ATP</name>
        <dbReference type="ChEBI" id="CHEBI:30616"/>
    </ligand>
</feature>
<evidence type="ECO:0000256" key="4">
    <source>
        <dbReference type="ARBA" id="ARBA00022694"/>
    </source>
</evidence>
<evidence type="ECO:0000259" key="9">
    <source>
        <dbReference type="SMART" id="SM00977"/>
    </source>
</evidence>
<dbReference type="EMBL" id="JANPWE010000003">
    <property type="protein sequence ID" value="MCR6545312.1"/>
    <property type="molecule type" value="Genomic_DNA"/>
</dbReference>
<evidence type="ECO:0000256" key="6">
    <source>
        <dbReference type="ARBA" id="ARBA00022840"/>
    </source>
</evidence>
<dbReference type="PANTHER" id="PTHR43033:SF1">
    <property type="entry name" value="TRNA(ILE)-LYSIDINE SYNTHASE-RELATED"/>
    <property type="match status" value="1"/>
</dbReference>
<dbReference type="SUPFAM" id="SSF56037">
    <property type="entry name" value="PheT/TilS domain"/>
    <property type="match status" value="1"/>
</dbReference>
<dbReference type="InterPro" id="IPR011063">
    <property type="entry name" value="TilS/TtcA_N"/>
</dbReference>
<dbReference type="Gene3D" id="3.40.50.620">
    <property type="entry name" value="HUPs"/>
    <property type="match status" value="1"/>
</dbReference>